<evidence type="ECO:0008006" key="3">
    <source>
        <dbReference type="Google" id="ProtNLM"/>
    </source>
</evidence>
<organism evidence="1 2">
    <name type="scientific">Algisphaera agarilytica</name>
    <dbReference type="NCBI Taxonomy" id="1385975"/>
    <lineage>
        <taxon>Bacteria</taxon>
        <taxon>Pseudomonadati</taxon>
        <taxon>Planctomycetota</taxon>
        <taxon>Phycisphaerae</taxon>
        <taxon>Phycisphaerales</taxon>
        <taxon>Phycisphaeraceae</taxon>
        <taxon>Algisphaera</taxon>
    </lineage>
</organism>
<keyword evidence="2" id="KW-1185">Reference proteome</keyword>
<name>A0A7X0LKP7_9BACT</name>
<dbReference type="EMBL" id="JACHGY010000001">
    <property type="protein sequence ID" value="MBB6430049.1"/>
    <property type="molecule type" value="Genomic_DNA"/>
</dbReference>
<accession>A0A7X0LKP7</accession>
<reference evidence="1 2" key="1">
    <citation type="submission" date="2020-08" db="EMBL/GenBank/DDBJ databases">
        <title>Genomic Encyclopedia of Type Strains, Phase IV (KMG-IV): sequencing the most valuable type-strain genomes for metagenomic binning, comparative biology and taxonomic classification.</title>
        <authorList>
            <person name="Goeker M."/>
        </authorList>
    </citation>
    <scope>NUCLEOTIDE SEQUENCE [LARGE SCALE GENOMIC DNA]</scope>
    <source>
        <strain evidence="1 2">DSM 103725</strain>
    </source>
</reference>
<dbReference type="AlphaFoldDB" id="A0A7X0LKP7"/>
<dbReference type="PANTHER" id="PTHR39186:SF1">
    <property type="entry name" value="DUF2071 DOMAIN-CONTAINING PROTEIN"/>
    <property type="match status" value="1"/>
</dbReference>
<dbReference type="PANTHER" id="PTHR39186">
    <property type="entry name" value="DUF2071 FAMILY PROTEIN"/>
    <property type="match status" value="1"/>
</dbReference>
<dbReference type="Proteomes" id="UP000541810">
    <property type="component" value="Unassembled WGS sequence"/>
</dbReference>
<sequence length="249" mass="28841">MLSDWDRTLMIHYEVDPDELQPQIPFPLDLHEGKAYVSLVAFTLRKLRPQALPAVFQTLMRPVSEHGFLNVRTYVRVGRDTGIYFLAEWLPNRLAILLGPPMYGLPYRHGALDYQHHHETGELHGRVEPHDETAPLHYRYDGPPLDDFAPAERDTLDEFVLERYTAFTERGRVRRRFDIWHEPWPQQRIDDLDLIDDRLAQCTGPWHDTAQPIAAHYSPGVHGVWLGGPKRIRDTHGFSTHPHAEEVAA</sequence>
<dbReference type="InterPro" id="IPR018644">
    <property type="entry name" value="DUF2071"/>
</dbReference>
<comment type="caution">
    <text evidence="1">The sequence shown here is derived from an EMBL/GenBank/DDBJ whole genome shotgun (WGS) entry which is preliminary data.</text>
</comment>
<gene>
    <name evidence="1" type="ORF">HNQ40_001855</name>
</gene>
<dbReference type="Gene3D" id="2.40.400.10">
    <property type="entry name" value="Acetoacetate decarboxylase-like"/>
    <property type="match status" value="1"/>
</dbReference>
<evidence type="ECO:0000313" key="2">
    <source>
        <dbReference type="Proteomes" id="UP000541810"/>
    </source>
</evidence>
<dbReference type="InterPro" id="IPR023375">
    <property type="entry name" value="ADC_dom_sf"/>
</dbReference>
<dbReference type="Pfam" id="PF09844">
    <property type="entry name" value="DUF2071"/>
    <property type="match status" value="1"/>
</dbReference>
<evidence type="ECO:0000313" key="1">
    <source>
        <dbReference type="EMBL" id="MBB6430049.1"/>
    </source>
</evidence>
<dbReference type="SUPFAM" id="SSF160104">
    <property type="entry name" value="Acetoacetate decarboxylase-like"/>
    <property type="match status" value="1"/>
</dbReference>
<protein>
    <recommendedName>
        <fullName evidence="3">DUF2071 domain-containing protein</fullName>
    </recommendedName>
</protein>
<proteinExistence type="predicted"/>